<proteinExistence type="predicted"/>
<sequence length="284" mass="30875">MNPYLKLIRIHNVVGASIGDFAGYVVASHWHLLPERLLLSMLVVALVAMGGYVINDVFDVEIDKINKPDRPIPSGQVSLRNATLLAYSGFAFGTAISIVLGYLQALVSAITSLLLYWYARSLKRAGLPGNLVVALTTALSLFYGGLAYYQGNWAALVFIPTAYSFLLTLAREIVKGIEDYVGDKAYGVRTLATTLGVERAWDVAKALLLVVLITSPLPYFLGFSVIYLILMVPFWYLTLKSLLQPKTIEGGGKARAYLKGSAFIGIVAFALGAVPLDLLVNHFP</sequence>
<reference evidence="1" key="1">
    <citation type="submission" date="2024-07" db="EMBL/GenBank/DDBJ databases">
        <title>Metagenome and Metagenome-Assembled Genomes of Archaea from a hot spring from the geothermal field of Los Azufres, Mexico.</title>
        <authorList>
            <person name="Marin-Paredes R."/>
            <person name="Martinez-Romero E."/>
            <person name="Servin-Garciduenas L.E."/>
        </authorList>
    </citation>
    <scope>NUCLEOTIDE SEQUENCE</scope>
    <source>
        <strain evidence="1">AZ1-454</strain>
    </source>
</reference>
<gene>
    <name evidence="1" type="ORF">TQ35_0002875</name>
</gene>
<name>A0ACC6TMT5_9CREN</name>
<comment type="caution">
    <text evidence="1">The sequence shown here is derived from an EMBL/GenBank/DDBJ whole genome shotgun (WGS) entry which is preliminary data.</text>
</comment>
<accession>A0ACC6TMT5</accession>
<protein>
    <submittedName>
        <fullName evidence="1">UbiA family prenyltransferase</fullName>
    </submittedName>
</protein>
<organism evidence="1 2">
    <name type="scientific">Candidatus Aramenus sulfurataquae</name>
    <dbReference type="NCBI Taxonomy" id="1326980"/>
    <lineage>
        <taxon>Archaea</taxon>
        <taxon>Thermoproteota</taxon>
        <taxon>Thermoprotei</taxon>
        <taxon>Sulfolobales</taxon>
        <taxon>Sulfolobaceae</taxon>
        <taxon>Candidatus Aramenus</taxon>
    </lineage>
</organism>
<evidence type="ECO:0000313" key="1">
    <source>
        <dbReference type="EMBL" id="MEW9491132.1"/>
    </source>
</evidence>
<evidence type="ECO:0000313" key="2">
    <source>
        <dbReference type="Proteomes" id="UP000053480"/>
    </source>
</evidence>
<dbReference type="Proteomes" id="UP000053480">
    <property type="component" value="Unassembled WGS sequence"/>
</dbReference>
<dbReference type="EMBL" id="JZWS03000002">
    <property type="protein sequence ID" value="MEW9491132.1"/>
    <property type="molecule type" value="Genomic_DNA"/>
</dbReference>